<dbReference type="Pfam" id="PF08241">
    <property type="entry name" value="Methyltransf_11"/>
    <property type="match status" value="1"/>
</dbReference>
<name>A0ABV6LSS9_9BACI</name>
<dbReference type="InterPro" id="IPR013216">
    <property type="entry name" value="Methyltransf_11"/>
</dbReference>
<evidence type="ECO:0000259" key="1">
    <source>
        <dbReference type="Pfam" id="PF08241"/>
    </source>
</evidence>
<protein>
    <submittedName>
        <fullName evidence="2">Class I SAM-dependent methyltransferase</fullName>
        <ecNumber evidence="2">2.1.-.-</ecNumber>
    </submittedName>
</protein>
<dbReference type="GO" id="GO:0032259">
    <property type="term" value="P:methylation"/>
    <property type="evidence" value="ECO:0007669"/>
    <property type="project" value="UniProtKB-KW"/>
</dbReference>
<proteinExistence type="predicted"/>
<sequence length="240" mass="28077">MWRKTVDDFLAVKGLTIADIGCGGGIYTRAMLEMGAGHVFAIDASHTMLDGARSFLSDHKKVTFLEGEASTIPLEAEVANVVLERALIHHLQRSELRENVKELYRILQPGGFVLIQDRTLEDCFLPPDKEHVRGHFFTLFPELRKYEQVRRYNSDYVIRQLHGAGFFKIKVKKLMETRFLYPNHHELYKDLIQRRGRSILHELKDEELEHLASYIQDQYLPNESIIEKDRWTIWMAQKPR</sequence>
<keyword evidence="3" id="KW-1185">Reference proteome</keyword>
<dbReference type="GO" id="GO:0008168">
    <property type="term" value="F:methyltransferase activity"/>
    <property type="evidence" value="ECO:0007669"/>
    <property type="project" value="UniProtKB-KW"/>
</dbReference>
<dbReference type="SUPFAM" id="SSF53335">
    <property type="entry name" value="S-adenosyl-L-methionine-dependent methyltransferases"/>
    <property type="match status" value="1"/>
</dbReference>
<gene>
    <name evidence="2" type="ORF">ACFFGV_17965</name>
</gene>
<dbReference type="InterPro" id="IPR029063">
    <property type="entry name" value="SAM-dependent_MTases_sf"/>
</dbReference>
<dbReference type="CDD" id="cd02440">
    <property type="entry name" value="AdoMet_MTases"/>
    <property type="match status" value="1"/>
</dbReference>
<dbReference type="EC" id="2.1.-.-" evidence="2"/>
<dbReference type="Proteomes" id="UP001589836">
    <property type="component" value="Unassembled WGS sequence"/>
</dbReference>
<dbReference type="RefSeq" id="WP_377350792.1">
    <property type="nucleotide sequence ID" value="NZ_JBHLTP010000013.1"/>
</dbReference>
<dbReference type="PANTHER" id="PTHR43861">
    <property type="entry name" value="TRANS-ACONITATE 2-METHYLTRANSFERASE-RELATED"/>
    <property type="match status" value="1"/>
</dbReference>
<evidence type="ECO:0000313" key="3">
    <source>
        <dbReference type="Proteomes" id="UP001589836"/>
    </source>
</evidence>
<dbReference type="EMBL" id="JBHLTP010000013">
    <property type="protein sequence ID" value="MFC0525474.1"/>
    <property type="molecule type" value="Genomic_DNA"/>
</dbReference>
<evidence type="ECO:0000313" key="2">
    <source>
        <dbReference type="EMBL" id="MFC0525474.1"/>
    </source>
</evidence>
<organism evidence="2 3">
    <name type="scientific">Pontibacillus salicampi</name>
    <dbReference type="NCBI Taxonomy" id="1449801"/>
    <lineage>
        <taxon>Bacteria</taxon>
        <taxon>Bacillati</taxon>
        <taxon>Bacillota</taxon>
        <taxon>Bacilli</taxon>
        <taxon>Bacillales</taxon>
        <taxon>Bacillaceae</taxon>
        <taxon>Pontibacillus</taxon>
    </lineage>
</organism>
<keyword evidence="2" id="KW-0489">Methyltransferase</keyword>
<accession>A0ABV6LSS9</accession>
<dbReference type="Gene3D" id="3.40.50.150">
    <property type="entry name" value="Vaccinia Virus protein VP39"/>
    <property type="match status" value="1"/>
</dbReference>
<keyword evidence="2" id="KW-0808">Transferase</keyword>
<comment type="caution">
    <text evidence="2">The sequence shown here is derived from an EMBL/GenBank/DDBJ whole genome shotgun (WGS) entry which is preliminary data.</text>
</comment>
<feature type="domain" description="Methyltransferase type 11" evidence="1">
    <location>
        <begin position="19"/>
        <end position="115"/>
    </location>
</feature>
<reference evidence="2 3" key="1">
    <citation type="submission" date="2024-09" db="EMBL/GenBank/DDBJ databases">
        <authorList>
            <person name="Sun Q."/>
            <person name="Mori K."/>
        </authorList>
    </citation>
    <scope>NUCLEOTIDE SEQUENCE [LARGE SCALE GENOMIC DNA]</scope>
    <source>
        <strain evidence="2 3">NCAIM B.02529</strain>
    </source>
</reference>